<dbReference type="PRINTS" id="PR00502">
    <property type="entry name" value="NUDIXFAMILY"/>
</dbReference>
<comment type="similarity">
    <text evidence="1 3">Belongs to the Nudix hydrolase family.</text>
</comment>
<dbReference type="InterPro" id="IPR029033">
    <property type="entry name" value="His_PPase_superfam"/>
</dbReference>
<comment type="caution">
    <text evidence="5">The sequence shown here is derived from an EMBL/GenBank/DDBJ whole genome shotgun (WGS) entry which is preliminary data.</text>
</comment>
<evidence type="ECO:0000313" key="5">
    <source>
        <dbReference type="EMBL" id="RRJ87513.1"/>
    </source>
</evidence>
<dbReference type="Gene3D" id="3.90.79.10">
    <property type="entry name" value="Nucleoside Triphosphate Pyrophosphohydrolase"/>
    <property type="match status" value="1"/>
</dbReference>
<keyword evidence="6" id="KW-1185">Reference proteome</keyword>
<dbReference type="Pfam" id="PF00300">
    <property type="entry name" value="His_Phos_1"/>
    <property type="match status" value="1"/>
</dbReference>
<protein>
    <submittedName>
        <fullName evidence="5">NUDIX hydrolase</fullName>
    </submittedName>
</protein>
<dbReference type="EMBL" id="RQVS01000004">
    <property type="protein sequence ID" value="RRJ87513.1"/>
    <property type="molecule type" value="Genomic_DNA"/>
</dbReference>
<proteinExistence type="inferred from homology"/>
<dbReference type="InterPro" id="IPR020476">
    <property type="entry name" value="Nudix_hydrolase"/>
</dbReference>
<accession>A0A3P3W3V6</accession>
<sequence length="315" mass="34457">MPVSVDPDTTVYAAGALLWRVEAGKIRVLLIHRERHGDYSLPKGKVDAGETLPETAVREVWEETGYRVALGAPLGFIDYVLPSGRPKEVHYWSCEIGEADYQAHEFRPNSEVDQLEWMSPKKALARLSYERDREVVQLLLDRIERGVARTFPIIALRHSKAVPPLSWPGDDDSRPLTARGKAQSEQIVPILRAYLPQRIVTSTAVRCRATIAPLAHEVGITPESVRALSQSASASDGAIRQVFDGILAARDAVVVCSHSPVMPEIVSSLAHATQTRLSGLSRQAMLSTAECSVMHVPSDDPSRGIVAAETHGPII</sequence>
<dbReference type="PROSITE" id="PS00893">
    <property type="entry name" value="NUDIX_BOX"/>
    <property type="match status" value="1"/>
</dbReference>
<dbReference type="OrthoDB" id="4287477at2"/>
<dbReference type="InterPro" id="IPR013078">
    <property type="entry name" value="His_Pase_superF_clade-1"/>
</dbReference>
<gene>
    <name evidence="5" type="ORF">EG850_04215</name>
</gene>
<evidence type="ECO:0000259" key="4">
    <source>
        <dbReference type="PROSITE" id="PS51462"/>
    </source>
</evidence>
<dbReference type="Proteomes" id="UP000274391">
    <property type="component" value="Unassembled WGS sequence"/>
</dbReference>
<dbReference type="GO" id="GO:0006754">
    <property type="term" value="P:ATP biosynthetic process"/>
    <property type="evidence" value="ECO:0007669"/>
    <property type="project" value="TreeGrafter"/>
</dbReference>
<dbReference type="SUPFAM" id="SSF55811">
    <property type="entry name" value="Nudix"/>
    <property type="match status" value="1"/>
</dbReference>
<evidence type="ECO:0000256" key="3">
    <source>
        <dbReference type="RuleBase" id="RU003476"/>
    </source>
</evidence>
<dbReference type="PANTHER" id="PTHR21340:SF0">
    <property type="entry name" value="BIS(5'-NUCLEOSYL)-TETRAPHOSPHATASE [ASYMMETRICAL]"/>
    <property type="match status" value="1"/>
</dbReference>
<dbReference type="GO" id="GO:0004081">
    <property type="term" value="F:bis(5'-nucleosyl)-tetraphosphatase (asymmetrical) activity"/>
    <property type="evidence" value="ECO:0007669"/>
    <property type="project" value="TreeGrafter"/>
</dbReference>
<dbReference type="AlphaFoldDB" id="A0A3P3W3V6"/>
<dbReference type="Pfam" id="PF00293">
    <property type="entry name" value="NUDIX"/>
    <property type="match status" value="1"/>
</dbReference>
<dbReference type="InterPro" id="IPR020084">
    <property type="entry name" value="NUDIX_hydrolase_CS"/>
</dbReference>
<keyword evidence="2 3" id="KW-0378">Hydrolase</keyword>
<name>A0A3P3W3V6_9MICO</name>
<reference evidence="5 6" key="1">
    <citation type="submission" date="2018-11" db="EMBL/GenBank/DDBJ databases">
        <title>YIM 102482-1 draft genome.</title>
        <authorList>
            <person name="Li G."/>
            <person name="Jiang Y."/>
        </authorList>
    </citation>
    <scope>NUCLEOTIDE SEQUENCE [LARGE SCALE GENOMIC DNA]</scope>
    <source>
        <strain evidence="5 6">YIM 102482-1</strain>
    </source>
</reference>
<dbReference type="PROSITE" id="PS51462">
    <property type="entry name" value="NUDIX"/>
    <property type="match status" value="1"/>
</dbReference>
<dbReference type="SUPFAM" id="SSF53254">
    <property type="entry name" value="Phosphoglycerate mutase-like"/>
    <property type="match status" value="1"/>
</dbReference>
<dbReference type="InterPro" id="IPR000086">
    <property type="entry name" value="NUDIX_hydrolase_dom"/>
</dbReference>
<evidence type="ECO:0000256" key="1">
    <source>
        <dbReference type="ARBA" id="ARBA00005582"/>
    </source>
</evidence>
<dbReference type="CDD" id="cd03673">
    <property type="entry name" value="NUDIX_Ap6A_hydrolase"/>
    <property type="match status" value="1"/>
</dbReference>
<dbReference type="PANTHER" id="PTHR21340">
    <property type="entry name" value="DIADENOSINE 5,5-P1,P4-TETRAPHOSPHATE PYROPHOSPHOHYDROLASE MUTT"/>
    <property type="match status" value="1"/>
</dbReference>
<dbReference type="InterPro" id="IPR015797">
    <property type="entry name" value="NUDIX_hydrolase-like_dom_sf"/>
</dbReference>
<dbReference type="InterPro" id="IPR051325">
    <property type="entry name" value="Nudix_hydrolase_domain"/>
</dbReference>
<organism evidence="5 6">
    <name type="scientific">Gulosibacter macacae</name>
    <dbReference type="NCBI Taxonomy" id="2488791"/>
    <lineage>
        <taxon>Bacteria</taxon>
        <taxon>Bacillati</taxon>
        <taxon>Actinomycetota</taxon>
        <taxon>Actinomycetes</taxon>
        <taxon>Micrococcales</taxon>
        <taxon>Microbacteriaceae</taxon>
        <taxon>Gulosibacter</taxon>
    </lineage>
</organism>
<dbReference type="RefSeq" id="WP_124970437.1">
    <property type="nucleotide sequence ID" value="NZ_RQVS01000004.1"/>
</dbReference>
<evidence type="ECO:0000313" key="6">
    <source>
        <dbReference type="Proteomes" id="UP000274391"/>
    </source>
</evidence>
<dbReference type="Gene3D" id="3.40.50.1240">
    <property type="entry name" value="Phosphoglycerate mutase-like"/>
    <property type="match status" value="1"/>
</dbReference>
<dbReference type="GO" id="GO:0006167">
    <property type="term" value="P:AMP biosynthetic process"/>
    <property type="evidence" value="ECO:0007669"/>
    <property type="project" value="TreeGrafter"/>
</dbReference>
<evidence type="ECO:0000256" key="2">
    <source>
        <dbReference type="ARBA" id="ARBA00022801"/>
    </source>
</evidence>
<feature type="domain" description="Nudix hydrolase" evidence="4">
    <location>
        <begin position="9"/>
        <end position="140"/>
    </location>
</feature>
<dbReference type="SMART" id="SM00855">
    <property type="entry name" value="PGAM"/>
    <property type="match status" value="1"/>
</dbReference>